<evidence type="ECO:0000313" key="3">
    <source>
        <dbReference type="Proteomes" id="UP000013525"/>
    </source>
</evidence>
<feature type="region of interest" description="Disordered" evidence="1">
    <location>
        <begin position="1"/>
        <end position="33"/>
    </location>
</feature>
<reference evidence="2 3" key="1">
    <citation type="journal article" date="2013" name="Genome Announc.">
        <title>Draft Genome Sequence of Rhodococcus rhodnii Strain LMG5362, a Symbiont of Rhodnius prolixus (Hemiptera, Reduviidae, Triatominae), the Principle Vector of Trypanosoma cruzi.</title>
        <authorList>
            <person name="Pachebat J.A."/>
            <person name="van Keulen G."/>
            <person name="Whitten M.M."/>
            <person name="Girdwood S."/>
            <person name="Del Sol R."/>
            <person name="Dyson P.J."/>
            <person name="Facey P.D."/>
        </authorList>
    </citation>
    <scope>NUCLEOTIDE SEQUENCE [LARGE SCALE GENOMIC DNA]</scope>
    <source>
        <strain evidence="2 3">LMG 5362</strain>
    </source>
</reference>
<proteinExistence type="predicted"/>
<dbReference type="EMBL" id="APMY01000082">
    <property type="protein sequence ID" value="EOM75799.1"/>
    <property type="molecule type" value="Genomic_DNA"/>
</dbReference>
<sequence length="33" mass="3455">MVWPCTAVRVPRRGDLPDGGASEPATTPADDES</sequence>
<keyword evidence="3" id="KW-1185">Reference proteome</keyword>
<dbReference type="PATRIC" id="fig|1273125.3.peg.2742"/>
<gene>
    <name evidence="2" type="ORF">Rrhod_2872</name>
</gene>
<dbReference type="AlphaFoldDB" id="R7WPB3"/>
<protein>
    <submittedName>
        <fullName evidence="2">Uncharacterized protein</fullName>
    </submittedName>
</protein>
<accession>R7WPB3</accession>
<evidence type="ECO:0000256" key="1">
    <source>
        <dbReference type="SAM" id="MobiDB-lite"/>
    </source>
</evidence>
<name>R7WPB3_9NOCA</name>
<dbReference type="Proteomes" id="UP000013525">
    <property type="component" value="Unassembled WGS sequence"/>
</dbReference>
<organism evidence="2 3">
    <name type="scientific">Rhodococcus rhodnii LMG 5362</name>
    <dbReference type="NCBI Taxonomy" id="1273125"/>
    <lineage>
        <taxon>Bacteria</taxon>
        <taxon>Bacillati</taxon>
        <taxon>Actinomycetota</taxon>
        <taxon>Actinomycetes</taxon>
        <taxon>Mycobacteriales</taxon>
        <taxon>Nocardiaceae</taxon>
        <taxon>Rhodococcus</taxon>
    </lineage>
</organism>
<evidence type="ECO:0000313" key="2">
    <source>
        <dbReference type="EMBL" id="EOM75799.1"/>
    </source>
</evidence>
<comment type="caution">
    <text evidence="2">The sequence shown here is derived from an EMBL/GenBank/DDBJ whole genome shotgun (WGS) entry which is preliminary data.</text>
</comment>